<comment type="caution">
    <text evidence="3">The sequence shown here is derived from an EMBL/GenBank/DDBJ whole genome shotgun (WGS) entry which is preliminary data.</text>
</comment>
<keyword evidence="1" id="KW-0472">Membrane</keyword>
<feature type="transmembrane region" description="Helical" evidence="1">
    <location>
        <begin position="20"/>
        <end position="46"/>
    </location>
</feature>
<evidence type="ECO:0000259" key="2">
    <source>
        <dbReference type="Pfam" id="PF07811"/>
    </source>
</evidence>
<evidence type="ECO:0000313" key="4">
    <source>
        <dbReference type="Proteomes" id="UP000533641"/>
    </source>
</evidence>
<organism evidence="3 4">
    <name type="scientific">Rhizobium mongolense</name>
    <dbReference type="NCBI Taxonomy" id="57676"/>
    <lineage>
        <taxon>Bacteria</taxon>
        <taxon>Pseudomonadati</taxon>
        <taxon>Pseudomonadota</taxon>
        <taxon>Alphaproteobacteria</taxon>
        <taxon>Hyphomicrobiales</taxon>
        <taxon>Rhizobiaceae</taxon>
        <taxon>Rhizobium/Agrobacterium group</taxon>
        <taxon>Rhizobium</taxon>
    </lineage>
</organism>
<keyword evidence="1" id="KW-0812">Transmembrane</keyword>
<evidence type="ECO:0000313" key="3">
    <source>
        <dbReference type="EMBL" id="MBB4277084.1"/>
    </source>
</evidence>
<dbReference type="RefSeq" id="WP_246778643.1">
    <property type="nucleotide sequence ID" value="NZ_JACIGM010000011.1"/>
</dbReference>
<proteinExistence type="predicted"/>
<sequence>MIRRVNSILERFRRDTQGAVLTEALIAVPFIVFFAGGILEFGSIFWEKQIIETGLRDAARFVARCQSAETFNAACRDKANDGTVAGKTVAARIAFYGTADEDATALRWCRWRPVAALDGACGTAKALLAAPITFEIVDRSMVVNGTPVSQKVVTARTNYQHQVMSFLAPAWPIFGWAGLETITVQAFHEERYLGW</sequence>
<reference evidence="3 4" key="1">
    <citation type="submission" date="2020-08" db="EMBL/GenBank/DDBJ databases">
        <title>Genomic Encyclopedia of Type Strains, Phase IV (KMG-V): Genome sequencing to study the core and pangenomes of soil and plant-associated prokaryotes.</title>
        <authorList>
            <person name="Whitman W."/>
        </authorList>
    </citation>
    <scope>NUCLEOTIDE SEQUENCE [LARGE SCALE GENOMIC DNA]</scope>
    <source>
        <strain evidence="3 4">SEMIA 402</strain>
    </source>
</reference>
<protein>
    <submittedName>
        <fullName evidence="3">Flp pilus assembly protein TadG</fullName>
    </submittedName>
</protein>
<dbReference type="Pfam" id="PF07811">
    <property type="entry name" value="TadE"/>
    <property type="match status" value="1"/>
</dbReference>
<name>A0A7W6WGS3_9HYPH</name>
<keyword evidence="1" id="KW-1133">Transmembrane helix</keyword>
<evidence type="ECO:0000256" key="1">
    <source>
        <dbReference type="SAM" id="Phobius"/>
    </source>
</evidence>
<feature type="domain" description="TadE-like" evidence="2">
    <location>
        <begin position="18"/>
        <end position="60"/>
    </location>
</feature>
<dbReference type="InterPro" id="IPR012495">
    <property type="entry name" value="TadE-like_dom"/>
</dbReference>
<dbReference type="AlphaFoldDB" id="A0A7W6WGS3"/>
<gene>
    <name evidence="3" type="ORF">GGE12_004882</name>
</gene>
<accession>A0A7W6WGS3</accession>
<dbReference type="EMBL" id="JACIGM010000011">
    <property type="protein sequence ID" value="MBB4277084.1"/>
    <property type="molecule type" value="Genomic_DNA"/>
</dbReference>
<dbReference type="Proteomes" id="UP000533641">
    <property type="component" value="Unassembled WGS sequence"/>
</dbReference>